<dbReference type="EMBL" id="FQUX01000013">
    <property type="protein sequence ID" value="SHG11808.1"/>
    <property type="molecule type" value="Genomic_DNA"/>
</dbReference>
<name>A0A1M5H7C2_9FLAO</name>
<keyword evidence="1" id="KW-0805">Transcription regulation</keyword>
<evidence type="ECO:0000259" key="4">
    <source>
        <dbReference type="PROSITE" id="PS01124"/>
    </source>
</evidence>
<dbReference type="OrthoDB" id="1410704at2"/>
<gene>
    <name evidence="5" type="ORF">SAMN03080594_11318</name>
</gene>
<dbReference type="PROSITE" id="PS01124">
    <property type="entry name" value="HTH_ARAC_FAMILY_2"/>
    <property type="match status" value="1"/>
</dbReference>
<dbReference type="RefSeq" id="WP_072865560.1">
    <property type="nucleotide sequence ID" value="NZ_FQUX01000013.1"/>
</dbReference>
<dbReference type="PANTHER" id="PTHR43280">
    <property type="entry name" value="ARAC-FAMILY TRANSCRIPTIONAL REGULATOR"/>
    <property type="match status" value="1"/>
</dbReference>
<dbReference type="InterPro" id="IPR018062">
    <property type="entry name" value="HTH_AraC-typ_CS"/>
</dbReference>
<keyword evidence="2 5" id="KW-0238">DNA-binding</keyword>
<sequence>MIPKPTFEVIEPDFGHSYTYQQFDEHNPNKIGVWHYHPEIELVYVNGGSGKRQIGSHVSYYTDGDLILIGSNLPHCGFTDVLTGNKSESVVQMKQDFLGNDFFKIPEMRKIQSLFQIASGGVAFTGSTKKKIGEKIEIMEYQTDFQRLLSILNILNELGNSKEYQVLNAQGFSLQTEVKDNDRINIVFNYVKSNFKEEITLEEISDLVSMTVPSFCRYFKKITNKTFVQFVNECRLVHASKLLAEKPISITEVCFESGFNNFSHFNKSFKAFTGQNPSEYRNELKSVLQS</sequence>
<dbReference type="PRINTS" id="PR00032">
    <property type="entry name" value="HTHARAC"/>
</dbReference>
<dbReference type="InterPro" id="IPR018060">
    <property type="entry name" value="HTH_AraC"/>
</dbReference>
<feature type="domain" description="HTH araC/xylS-type" evidence="4">
    <location>
        <begin position="185"/>
        <end position="283"/>
    </location>
</feature>
<protein>
    <submittedName>
        <fullName evidence="5">AraC-type DNA-binding protein</fullName>
    </submittedName>
</protein>
<dbReference type="GO" id="GO:0043565">
    <property type="term" value="F:sequence-specific DNA binding"/>
    <property type="evidence" value="ECO:0007669"/>
    <property type="project" value="InterPro"/>
</dbReference>
<dbReference type="InterPro" id="IPR020449">
    <property type="entry name" value="Tscrpt_reg_AraC-type_HTH"/>
</dbReference>
<dbReference type="Gene3D" id="2.60.120.10">
    <property type="entry name" value="Jelly Rolls"/>
    <property type="match status" value="1"/>
</dbReference>
<dbReference type="InterPro" id="IPR011051">
    <property type="entry name" value="RmlC_Cupin_sf"/>
</dbReference>
<dbReference type="SUPFAM" id="SSF46689">
    <property type="entry name" value="Homeodomain-like"/>
    <property type="match status" value="2"/>
</dbReference>
<evidence type="ECO:0000313" key="5">
    <source>
        <dbReference type="EMBL" id="SHG11808.1"/>
    </source>
</evidence>
<keyword evidence="3" id="KW-0804">Transcription</keyword>
<organism evidence="5 6">
    <name type="scientific">Arenibacter palladensis</name>
    <dbReference type="NCBI Taxonomy" id="237373"/>
    <lineage>
        <taxon>Bacteria</taxon>
        <taxon>Pseudomonadati</taxon>
        <taxon>Bacteroidota</taxon>
        <taxon>Flavobacteriia</taxon>
        <taxon>Flavobacteriales</taxon>
        <taxon>Flavobacteriaceae</taxon>
        <taxon>Arenibacter</taxon>
    </lineage>
</organism>
<dbReference type="GO" id="GO:0003700">
    <property type="term" value="F:DNA-binding transcription factor activity"/>
    <property type="evidence" value="ECO:0007669"/>
    <property type="project" value="InterPro"/>
</dbReference>
<dbReference type="Gene3D" id="1.10.10.60">
    <property type="entry name" value="Homeodomain-like"/>
    <property type="match status" value="2"/>
</dbReference>
<keyword evidence="6" id="KW-1185">Reference proteome</keyword>
<dbReference type="AlphaFoldDB" id="A0A1M5H7C2"/>
<proteinExistence type="predicted"/>
<dbReference type="SMART" id="SM00342">
    <property type="entry name" value="HTH_ARAC"/>
    <property type="match status" value="1"/>
</dbReference>
<dbReference type="SUPFAM" id="SSF51182">
    <property type="entry name" value="RmlC-like cupins"/>
    <property type="match status" value="1"/>
</dbReference>
<dbReference type="PROSITE" id="PS00041">
    <property type="entry name" value="HTH_ARAC_FAMILY_1"/>
    <property type="match status" value="1"/>
</dbReference>
<dbReference type="Pfam" id="PF12833">
    <property type="entry name" value="HTH_18"/>
    <property type="match status" value="1"/>
</dbReference>
<evidence type="ECO:0000256" key="3">
    <source>
        <dbReference type="ARBA" id="ARBA00023163"/>
    </source>
</evidence>
<reference evidence="6" key="1">
    <citation type="submission" date="2016-11" db="EMBL/GenBank/DDBJ databases">
        <authorList>
            <person name="Varghese N."/>
            <person name="Submissions S."/>
        </authorList>
    </citation>
    <scope>NUCLEOTIDE SEQUENCE [LARGE SCALE GENOMIC DNA]</scope>
    <source>
        <strain evidence="6">DSM 17539</strain>
    </source>
</reference>
<dbReference type="PANTHER" id="PTHR43280:SF27">
    <property type="entry name" value="TRANSCRIPTIONAL REGULATOR MTLR"/>
    <property type="match status" value="1"/>
</dbReference>
<dbReference type="Proteomes" id="UP000184406">
    <property type="component" value="Unassembled WGS sequence"/>
</dbReference>
<dbReference type="InterPro" id="IPR014710">
    <property type="entry name" value="RmlC-like_jellyroll"/>
</dbReference>
<evidence type="ECO:0000313" key="6">
    <source>
        <dbReference type="Proteomes" id="UP000184406"/>
    </source>
</evidence>
<evidence type="ECO:0000256" key="1">
    <source>
        <dbReference type="ARBA" id="ARBA00023015"/>
    </source>
</evidence>
<dbReference type="InterPro" id="IPR009057">
    <property type="entry name" value="Homeodomain-like_sf"/>
</dbReference>
<evidence type="ECO:0000256" key="2">
    <source>
        <dbReference type="ARBA" id="ARBA00023125"/>
    </source>
</evidence>
<accession>A0A1M5H7C2</accession>